<gene>
    <name evidence="1" type="ORF">PARHAE_01087</name>
</gene>
<reference evidence="1 2" key="1">
    <citation type="submission" date="2018-12" db="EMBL/GenBank/DDBJ databases">
        <authorList>
            <person name="Criscuolo A."/>
        </authorList>
    </citation>
    <scope>NUCLEOTIDE SEQUENCE [LARGE SCALE GENOMIC DNA]</scope>
    <source>
        <strain evidence="1">ACIP1116241</strain>
    </source>
</reference>
<dbReference type="EMBL" id="UZWE01000024">
    <property type="protein sequence ID" value="VDS07907.1"/>
    <property type="molecule type" value="Genomic_DNA"/>
</dbReference>
<dbReference type="Proteomes" id="UP000270743">
    <property type="component" value="Unassembled WGS sequence"/>
</dbReference>
<name>A0A447IK71_9RHOB</name>
<dbReference type="RefSeq" id="WP_126153592.1">
    <property type="nucleotide sequence ID" value="NZ_UZWE01000024.1"/>
</dbReference>
<sequence length="76" mass="8712">MSQGHDLLGQIAHARAQLMMRGHEAVTVIIGRATLDRLKREAWPYAPHEDQIIDMSYEVREDLEGWVVRSNSGLER</sequence>
<organism evidence="1 2">
    <name type="scientific">Paracoccus haematequi</name>
    <dbReference type="NCBI Taxonomy" id="2491866"/>
    <lineage>
        <taxon>Bacteria</taxon>
        <taxon>Pseudomonadati</taxon>
        <taxon>Pseudomonadota</taxon>
        <taxon>Alphaproteobacteria</taxon>
        <taxon>Rhodobacterales</taxon>
        <taxon>Paracoccaceae</taxon>
        <taxon>Paracoccus</taxon>
    </lineage>
</organism>
<protein>
    <submittedName>
        <fullName evidence="1">Uncharacterized protein</fullName>
    </submittedName>
</protein>
<proteinExistence type="predicted"/>
<dbReference type="AlphaFoldDB" id="A0A447IK71"/>
<evidence type="ECO:0000313" key="1">
    <source>
        <dbReference type="EMBL" id="VDS07907.1"/>
    </source>
</evidence>
<accession>A0A447IK71</accession>
<keyword evidence="2" id="KW-1185">Reference proteome</keyword>
<evidence type="ECO:0000313" key="2">
    <source>
        <dbReference type="Proteomes" id="UP000270743"/>
    </source>
</evidence>